<dbReference type="Proteomes" id="UP000760494">
    <property type="component" value="Unassembled WGS sequence"/>
</dbReference>
<comment type="caution">
    <text evidence="1">The sequence shown here is derived from an EMBL/GenBank/DDBJ whole genome shotgun (WGS) entry which is preliminary data.</text>
</comment>
<sequence>MASSISSPSITTDYATYPSFVVTSSPLPVCPSNALCAHTVCIGEVHVLGTKIVTEVTTVVSTLIKPVTSWSTITSTVTVPGKDCTVTSHRVTSKYDTATVSLTETSFVTIDSVVYATKTVIETVSQLCEAATGPTLPISTGDPIPITSDGPHPIVTGGPDSSAAQSSVTIVEWEADYVTAWTVASLALSTQIPLPISRIVTVDENPNPGRVTLPQCAREGKLTYSFLQGYGWDNVDFNKPSDPITDFAFGPISFKAMNWKYLDKPNIIEQGTHPVLEAITGQGAFTLVNPAEAAKLQQFAIELPENAELVGVSLQFTFHVSHTTGDPFTWNFNMDGGSYGKTLSPSWTFTNLGIDLSDLPQNSWPALMTLTRTDTGAFVPFHLRQVLLCEGLAQSLSNCPTELRRLGDSEDRLVYNSTRTLSYKFKGQSRPWYITAAVTDVRPPNGEFINGANSGQDSRQELSVFVSVPRGYGTSRDGRDIRVCSHMMASINKTTDNADNAEYSCRGVISEKCIEEYENATLSVPALGQECPDFTSLRPKLSEECTNQVFAGNEIVRNFSATRCSLDEMPHLNLPANYTTFSGNWAGFDGDYNGEDFDRYDRRVQKTIPVLMSVAKGNDSSESKLLCIAPNQVVAGSRKPESKLEDEEDENLASQVRVGGQHMKDIYQAAPALEGARLRFDHQSRTTGLPNNMFKTLTLTWLFLLGTCLAQNFSLPEDCSPGEFLVDDWFRNNVFFNASGTLPLKLKGQKDPWYISTAITDERDPKRPGRSSIQWMNSFISVPRPLVESIDNETIEVSLYTFQGLNSSSENPGDTDGSCKGVISDACIEEVENSTLTISNRDARPIPAALNLTDECKKHLTFYQSFQPLNISTGNCTIDDIPHLDVPDGYWTYGVSLSSGEDGGADYDFDSYDMRVQQTVPIFAVVSGGDISDGKMICIAPNKVVPGSRKPELKLEETEDEDKEENTASRVRGLGAVFLGFGVMIFNIL</sequence>
<gene>
    <name evidence="1" type="ORF">C2S_8936</name>
</gene>
<proteinExistence type="predicted"/>
<organism evidence="1 2">
    <name type="scientific">Fusarium fujikuroi</name>
    <name type="common">Bakanae and foot rot disease fungus</name>
    <name type="synonym">Gibberella fujikuroi</name>
    <dbReference type="NCBI Taxonomy" id="5127"/>
    <lineage>
        <taxon>Eukaryota</taxon>
        <taxon>Fungi</taxon>
        <taxon>Dikarya</taxon>
        <taxon>Ascomycota</taxon>
        <taxon>Pezizomycotina</taxon>
        <taxon>Sordariomycetes</taxon>
        <taxon>Hypocreomycetidae</taxon>
        <taxon>Hypocreales</taxon>
        <taxon>Nectriaceae</taxon>
        <taxon>Fusarium</taxon>
        <taxon>Fusarium fujikuroi species complex</taxon>
    </lineage>
</organism>
<accession>A0A9Q9RPX7</accession>
<evidence type="ECO:0000313" key="2">
    <source>
        <dbReference type="Proteomes" id="UP000760494"/>
    </source>
</evidence>
<evidence type="ECO:0000313" key="1">
    <source>
        <dbReference type="EMBL" id="VTT73204.1"/>
    </source>
</evidence>
<reference evidence="1" key="1">
    <citation type="submission" date="2019-05" db="EMBL/GenBank/DDBJ databases">
        <authorList>
            <person name="Piombo E."/>
        </authorList>
    </citation>
    <scope>NUCLEOTIDE SEQUENCE</scope>
    <source>
        <strain evidence="1">C2S</strain>
    </source>
</reference>
<protein>
    <submittedName>
        <fullName evidence="1">Uncharacterized protein</fullName>
    </submittedName>
</protein>
<dbReference type="AlphaFoldDB" id="A0A9Q9RPX7"/>
<name>A0A9Q9RPX7_FUSFU</name>
<dbReference type="EMBL" id="CABFJX010000368">
    <property type="protein sequence ID" value="VTT73204.1"/>
    <property type="molecule type" value="Genomic_DNA"/>
</dbReference>